<evidence type="ECO:0000313" key="1">
    <source>
        <dbReference type="EMBL" id="GAA6497780.1"/>
    </source>
</evidence>
<accession>A0ABQ0BML9</accession>
<dbReference type="Pfam" id="PF14602">
    <property type="entry name" value="Hexapep_2"/>
    <property type="match status" value="1"/>
</dbReference>
<dbReference type="InterPro" id="IPR011004">
    <property type="entry name" value="Trimer_LpxA-like_sf"/>
</dbReference>
<dbReference type="Gene3D" id="2.160.10.10">
    <property type="entry name" value="Hexapeptide repeat proteins"/>
    <property type="match status" value="1"/>
</dbReference>
<dbReference type="CDD" id="cd04647">
    <property type="entry name" value="LbH_MAT_like"/>
    <property type="match status" value="1"/>
</dbReference>
<dbReference type="SUPFAM" id="SSF51161">
    <property type="entry name" value="Trimeric LpxA-like enzymes"/>
    <property type="match status" value="1"/>
</dbReference>
<dbReference type="InterPro" id="IPR001451">
    <property type="entry name" value="Hexapep"/>
</dbReference>
<gene>
    <name evidence="1" type="ORF">K340107D12_05960</name>
</gene>
<dbReference type="Proteomes" id="UP001600941">
    <property type="component" value="Unassembled WGS sequence"/>
</dbReference>
<protein>
    <recommendedName>
        <fullName evidence="3">Acyltransferase</fullName>
    </recommendedName>
</protein>
<evidence type="ECO:0000313" key="2">
    <source>
        <dbReference type="Proteomes" id="UP001600941"/>
    </source>
</evidence>
<comment type="caution">
    <text evidence="1">The sequence shown here is derived from an EMBL/GenBank/DDBJ whole genome shotgun (WGS) entry which is preliminary data.</text>
</comment>
<reference evidence="1 2" key="1">
    <citation type="submission" date="2024-04" db="EMBL/GenBank/DDBJ databases">
        <title>Defined microbial consortia suppress multidrug-resistant proinflammatory Enterobacteriaceae via ecological control.</title>
        <authorList>
            <person name="Furuichi M."/>
            <person name="Kawaguchi T."/>
            <person name="Pust M."/>
            <person name="Yasuma K."/>
            <person name="Plichta D."/>
            <person name="Hasegawa N."/>
            <person name="Ohya T."/>
            <person name="Bhattarai S."/>
            <person name="Sasajima S."/>
            <person name="Aoto Y."/>
            <person name="Tuganbaev T."/>
            <person name="Yaginuma M."/>
            <person name="Ueda M."/>
            <person name="Okahashi N."/>
            <person name="Amafuji K."/>
            <person name="Kiridooshi Y."/>
            <person name="Sugita K."/>
            <person name="Strazar M."/>
            <person name="Skelly A."/>
            <person name="Suda W."/>
            <person name="Hattori M."/>
            <person name="Nakamoto N."/>
            <person name="Caballero S."/>
            <person name="Norman J."/>
            <person name="Olle B."/>
            <person name="Tanoue T."/>
            <person name="Arita M."/>
            <person name="Bucci V."/>
            <person name="Atarashi K."/>
            <person name="Xavier R."/>
            <person name="Honda K."/>
        </authorList>
    </citation>
    <scope>NUCLEOTIDE SEQUENCE [LARGE SCALE GENOMIC DNA]</scope>
    <source>
        <strain evidence="2">k34-0107-D12</strain>
    </source>
</reference>
<name>A0ABQ0BML9_9FIRM</name>
<dbReference type="RefSeq" id="WP_305145629.1">
    <property type="nucleotide sequence ID" value="NZ_BAABZQ010000001.1"/>
</dbReference>
<keyword evidence="2" id="KW-1185">Reference proteome</keyword>
<proteinExistence type="predicted"/>
<evidence type="ECO:0008006" key="3">
    <source>
        <dbReference type="Google" id="ProtNLM"/>
    </source>
</evidence>
<dbReference type="PANTHER" id="PTHR43300:SF11">
    <property type="entry name" value="ACETYLTRANSFERASE RV3034C-RELATED"/>
    <property type="match status" value="1"/>
</dbReference>
<dbReference type="PANTHER" id="PTHR43300">
    <property type="entry name" value="ACETYLTRANSFERASE"/>
    <property type="match status" value="1"/>
</dbReference>
<dbReference type="InterPro" id="IPR050179">
    <property type="entry name" value="Trans_hexapeptide_repeat"/>
</dbReference>
<organism evidence="1 2">
    <name type="scientific">Blautia parvula</name>
    <dbReference type="NCBI Taxonomy" id="2877527"/>
    <lineage>
        <taxon>Bacteria</taxon>
        <taxon>Bacillati</taxon>
        <taxon>Bacillota</taxon>
        <taxon>Clostridia</taxon>
        <taxon>Lachnospirales</taxon>
        <taxon>Lachnospiraceae</taxon>
        <taxon>Blautia</taxon>
    </lineage>
</organism>
<sequence>MNLSYTFMKLLSRFSKNRHEVASNYFRKRGVIVGEDCNITCNILPSEPYLLSIGDNTTISTEVLFLTHDASIGKIYGKEIASDLVGRIVIGNNCFIGARSTVLCGVTLADNTIVAAGSVVTKSFPQGNIIVGGNPAKLIGNWDNFKEKSKDNLFSLHGKKGDVAKKIILSNQNKFIKKGEV</sequence>
<dbReference type="EMBL" id="BAABZQ010000001">
    <property type="protein sequence ID" value="GAA6497780.1"/>
    <property type="molecule type" value="Genomic_DNA"/>
</dbReference>